<dbReference type="InterPro" id="IPR043502">
    <property type="entry name" value="DNA/RNA_pol_sf"/>
</dbReference>
<sequence length="269" mass="29310">MSGRHPAAHTLMPLVADPARLKRAARDMMRRPGAPGSDGVTWALYRDGFNRRIAELAQRLRDGSWQPGPVRLMAIPSWGKKSLPLAIPTVEDRIVHRALRVAAEPVLIADAYPPWMFGWRPRGGRVEAVAAATVHLASGRTWVADLDVAAATSGATVDDTMSWLARWIHDGTYLATVRRILAGLPSPLAPGSGLQPMLTNLRLARVDDQLTGLHLVRLTDNYTAFRTNRRAAEQDADRITAALAACGLAPNASKSKVWRPNPEDLYLAG</sequence>
<dbReference type="InterPro" id="IPR051083">
    <property type="entry name" value="GrpII_Intron_Splice-Mob/Def"/>
</dbReference>
<feature type="domain" description="Reverse transcriptase" evidence="1">
    <location>
        <begin position="54"/>
        <end position="269"/>
    </location>
</feature>
<evidence type="ECO:0000259" key="1">
    <source>
        <dbReference type="PROSITE" id="PS50878"/>
    </source>
</evidence>
<name>A0ABW6SKK7_9ACTN</name>
<comment type="caution">
    <text evidence="2">The sequence shown here is derived from an EMBL/GenBank/DDBJ whole genome shotgun (WGS) entry which is preliminary data.</text>
</comment>
<dbReference type="PANTHER" id="PTHR34047">
    <property type="entry name" value="NUCLEAR INTRON MATURASE 1, MITOCHONDRIAL-RELATED"/>
    <property type="match status" value="1"/>
</dbReference>
<dbReference type="PROSITE" id="PS50878">
    <property type="entry name" value="RT_POL"/>
    <property type="match status" value="1"/>
</dbReference>
<organism evidence="2 3">
    <name type="scientific">Microtetraspora malaysiensis</name>
    <dbReference type="NCBI Taxonomy" id="161358"/>
    <lineage>
        <taxon>Bacteria</taxon>
        <taxon>Bacillati</taxon>
        <taxon>Actinomycetota</taxon>
        <taxon>Actinomycetes</taxon>
        <taxon>Streptosporangiales</taxon>
        <taxon>Streptosporangiaceae</taxon>
        <taxon>Microtetraspora</taxon>
    </lineage>
</organism>
<gene>
    <name evidence="2" type="ORF">ACFYXI_07870</name>
</gene>
<dbReference type="EMBL" id="JBIASD010000004">
    <property type="protein sequence ID" value="MFF3665497.1"/>
    <property type="molecule type" value="Genomic_DNA"/>
</dbReference>
<dbReference type="GO" id="GO:0003964">
    <property type="term" value="F:RNA-directed DNA polymerase activity"/>
    <property type="evidence" value="ECO:0007669"/>
    <property type="project" value="UniProtKB-KW"/>
</dbReference>
<dbReference type="InterPro" id="IPR000477">
    <property type="entry name" value="RT_dom"/>
</dbReference>
<protein>
    <submittedName>
        <fullName evidence="2">RNA-directed DNA polymerase</fullName>
    </submittedName>
</protein>
<keyword evidence="2" id="KW-0808">Transferase</keyword>
<keyword evidence="2" id="KW-0695">RNA-directed DNA polymerase</keyword>
<keyword evidence="3" id="KW-1185">Reference proteome</keyword>
<dbReference type="PANTHER" id="PTHR34047:SF8">
    <property type="entry name" value="PROTEIN YKFC"/>
    <property type="match status" value="1"/>
</dbReference>
<proteinExistence type="predicted"/>
<accession>A0ABW6SKK7</accession>
<reference evidence="2 3" key="1">
    <citation type="submission" date="2024-10" db="EMBL/GenBank/DDBJ databases">
        <title>The Natural Products Discovery Center: Release of the First 8490 Sequenced Strains for Exploring Actinobacteria Biosynthetic Diversity.</title>
        <authorList>
            <person name="Kalkreuter E."/>
            <person name="Kautsar S.A."/>
            <person name="Yang D."/>
            <person name="Bader C.D."/>
            <person name="Teijaro C.N."/>
            <person name="Fluegel L."/>
            <person name="Davis C.M."/>
            <person name="Simpson J.R."/>
            <person name="Lauterbach L."/>
            <person name="Steele A.D."/>
            <person name="Gui C."/>
            <person name="Meng S."/>
            <person name="Li G."/>
            <person name="Viehrig K."/>
            <person name="Ye F."/>
            <person name="Su P."/>
            <person name="Kiefer A.F."/>
            <person name="Nichols A."/>
            <person name="Cepeda A.J."/>
            <person name="Yan W."/>
            <person name="Fan B."/>
            <person name="Jiang Y."/>
            <person name="Adhikari A."/>
            <person name="Zheng C.-J."/>
            <person name="Schuster L."/>
            <person name="Cowan T.M."/>
            <person name="Smanski M.J."/>
            <person name="Chevrette M.G."/>
            <person name="De Carvalho L.P.S."/>
            <person name="Shen B."/>
        </authorList>
    </citation>
    <scope>NUCLEOTIDE SEQUENCE [LARGE SCALE GENOMIC DNA]</scope>
    <source>
        <strain evidence="2 3">NPDC002173</strain>
    </source>
</reference>
<dbReference type="RefSeq" id="WP_387409501.1">
    <property type="nucleotide sequence ID" value="NZ_JBIASD010000004.1"/>
</dbReference>
<evidence type="ECO:0000313" key="3">
    <source>
        <dbReference type="Proteomes" id="UP001602013"/>
    </source>
</evidence>
<evidence type="ECO:0000313" key="2">
    <source>
        <dbReference type="EMBL" id="MFF3665497.1"/>
    </source>
</evidence>
<keyword evidence="2" id="KW-0548">Nucleotidyltransferase</keyword>
<dbReference type="SUPFAM" id="SSF56672">
    <property type="entry name" value="DNA/RNA polymerases"/>
    <property type="match status" value="1"/>
</dbReference>
<dbReference type="Proteomes" id="UP001602013">
    <property type="component" value="Unassembled WGS sequence"/>
</dbReference>